<organism evidence="1 2">
    <name type="scientific">Scleroderma citrinum Foug A</name>
    <dbReference type="NCBI Taxonomy" id="1036808"/>
    <lineage>
        <taxon>Eukaryota</taxon>
        <taxon>Fungi</taxon>
        <taxon>Dikarya</taxon>
        <taxon>Basidiomycota</taxon>
        <taxon>Agaricomycotina</taxon>
        <taxon>Agaricomycetes</taxon>
        <taxon>Agaricomycetidae</taxon>
        <taxon>Boletales</taxon>
        <taxon>Sclerodermatineae</taxon>
        <taxon>Sclerodermataceae</taxon>
        <taxon>Scleroderma</taxon>
    </lineage>
</organism>
<dbReference type="AlphaFoldDB" id="A0A0C3AHK9"/>
<gene>
    <name evidence="1" type="ORF">SCLCIDRAFT_631039</name>
</gene>
<proteinExistence type="predicted"/>
<dbReference type="Proteomes" id="UP000053989">
    <property type="component" value="Unassembled WGS sequence"/>
</dbReference>
<evidence type="ECO:0000313" key="2">
    <source>
        <dbReference type="Proteomes" id="UP000053989"/>
    </source>
</evidence>
<dbReference type="EMBL" id="KN822028">
    <property type="protein sequence ID" value="KIM64417.1"/>
    <property type="molecule type" value="Genomic_DNA"/>
</dbReference>
<evidence type="ECO:0000313" key="1">
    <source>
        <dbReference type="EMBL" id="KIM64417.1"/>
    </source>
</evidence>
<accession>A0A0C3AHK9</accession>
<sequence>MVTLIGLDQANQIVFASDGVLDSYRLSADYHGLHFFKWVTQPVQLSRGIMRADKLLDKHTDKLGFGGPKNFSRNGALHGLLNPHWISRA</sequence>
<dbReference type="HOGENOM" id="CLU_2456075_0_0_1"/>
<dbReference type="InParanoid" id="A0A0C3AHK9"/>
<reference evidence="2" key="2">
    <citation type="submission" date="2015-01" db="EMBL/GenBank/DDBJ databases">
        <title>Evolutionary Origins and Diversification of the Mycorrhizal Mutualists.</title>
        <authorList>
            <consortium name="DOE Joint Genome Institute"/>
            <consortium name="Mycorrhizal Genomics Consortium"/>
            <person name="Kohler A."/>
            <person name="Kuo A."/>
            <person name="Nagy L.G."/>
            <person name="Floudas D."/>
            <person name="Copeland A."/>
            <person name="Barry K.W."/>
            <person name="Cichocki N."/>
            <person name="Veneault-Fourrey C."/>
            <person name="LaButti K."/>
            <person name="Lindquist E.A."/>
            <person name="Lipzen A."/>
            <person name="Lundell T."/>
            <person name="Morin E."/>
            <person name="Murat C."/>
            <person name="Riley R."/>
            <person name="Ohm R."/>
            <person name="Sun H."/>
            <person name="Tunlid A."/>
            <person name="Henrissat B."/>
            <person name="Grigoriev I.V."/>
            <person name="Hibbett D.S."/>
            <person name="Martin F."/>
        </authorList>
    </citation>
    <scope>NUCLEOTIDE SEQUENCE [LARGE SCALE GENOMIC DNA]</scope>
    <source>
        <strain evidence="2">Foug A</strain>
    </source>
</reference>
<keyword evidence="2" id="KW-1185">Reference proteome</keyword>
<reference evidence="1 2" key="1">
    <citation type="submission" date="2014-04" db="EMBL/GenBank/DDBJ databases">
        <authorList>
            <consortium name="DOE Joint Genome Institute"/>
            <person name="Kuo A."/>
            <person name="Kohler A."/>
            <person name="Nagy L.G."/>
            <person name="Floudas D."/>
            <person name="Copeland A."/>
            <person name="Barry K.W."/>
            <person name="Cichocki N."/>
            <person name="Veneault-Fourrey C."/>
            <person name="LaButti K."/>
            <person name="Lindquist E.A."/>
            <person name="Lipzen A."/>
            <person name="Lundell T."/>
            <person name="Morin E."/>
            <person name="Murat C."/>
            <person name="Sun H."/>
            <person name="Tunlid A."/>
            <person name="Henrissat B."/>
            <person name="Grigoriev I.V."/>
            <person name="Hibbett D.S."/>
            <person name="Martin F."/>
            <person name="Nordberg H.P."/>
            <person name="Cantor M.N."/>
            <person name="Hua S.X."/>
        </authorList>
    </citation>
    <scope>NUCLEOTIDE SEQUENCE [LARGE SCALE GENOMIC DNA]</scope>
    <source>
        <strain evidence="1 2">Foug A</strain>
    </source>
</reference>
<protein>
    <submittedName>
        <fullName evidence="1">Uncharacterized protein</fullName>
    </submittedName>
</protein>
<name>A0A0C3AHK9_9AGAM</name>